<reference evidence="1" key="1">
    <citation type="submission" date="2022-07" db="EMBL/GenBank/DDBJ databases">
        <title>First report of Bartonella spp. in marsupials in Brazil, with a description of Bartonella harrusi sp. nov. and new proposal for taxonomic reclassification of species of the genus Bartonella.</title>
        <authorList>
            <person name="Amaral R.B."/>
        </authorList>
    </citation>
    <scope>NUCLEOTIDE SEQUENCE</scope>
    <source>
        <strain evidence="1">117A</strain>
    </source>
</reference>
<name>A0ABY5EX16_9HYPH</name>
<evidence type="ECO:0008006" key="3">
    <source>
        <dbReference type="Google" id="ProtNLM"/>
    </source>
</evidence>
<keyword evidence="2" id="KW-1185">Reference proteome</keyword>
<proteinExistence type="predicted"/>
<evidence type="ECO:0000313" key="1">
    <source>
        <dbReference type="EMBL" id="UTO28625.1"/>
    </source>
</evidence>
<gene>
    <name evidence="1" type="ORF">NMK50_00895</name>
</gene>
<accession>A0ABY5EX16</accession>
<organism evidence="1 2">
    <name type="scientific">Bartonella harrusi</name>
    <dbReference type="NCBI Taxonomy" id="2961895"/>
    <lineage>
        <taxon>Bacteria</taxon>
        <taxon>Pseudomonadati</taxon>
        <taxon>Pseudomonadota</taxon>
        <taxon>Alphaproteobacteria</taxon>
        <taxon>Hyphomicrobiales</taxon>
        <taxon>Bartonellaceae</taxon>
        <taxon>Bartonella</taxon>
    </lineage>
</organism>
<dbReference type="EMBL" id="CP101114">
    <property type="protein sequence ID" value="UTO28625.1"/>
    <property type="molecule type" value="Genomic_DNA"/>
</dbReference>
<dbReference type="Proteomes" id="UP001059475">
    <property type="component" value="Chromosome"/>
</dbReference>
<dbReference type="RefSeq" id="WP_254770526.1">
    <property type="nucleotide sequence ID" value="NZ_CP101114.1"/>
</dbReference>
<protein>
    <recommendedName>
        <fullName evidence="3">Phage related protein</fullName>
    </recommendedName>
</protein>
<evidence type="ECO:0000313" key="2">
    <source>
        <dbReference type="Proteomes" id="UP001059475"/>
    </source>
</evidence>
<sequence>MSLMFFLQVCDYTAPTIKFEEREIYLDELYYGFNAPLAPSSKRIVRPDGKTKDEDVKELAKHGFNLKLIDEVVKVAKLANPKVSPIRVDSLKGLFMWLER</sequence>